<proteinExistence type="inferred from homology"/>
<dbReference type="GO" id="GO:0005634">
    <property type="term" value="C:nucleus"/>
    <property type="evidence" value="ECO:0007669"/>
    <property type="project" value="TreeGrafter"/>
</dbReference>
<gene>
    <name evidence="2" type="ORF">BB561_005330</name>
</gene>
<dbReference type="SUPFAM" id="SSF48371">
    <property type="entry name" value="ARM repeat"/>
    <property type="match status" value="1"/>
</dbReference>
<dbReference type="PANTHER" id="PTHR32226">
    <property type="entry name" value="TELO2-INTERACTING PROTEIN 2"/>
    <property type="match status" value="1"/>
</dbReference>
<dbReference type="STRING" id="133385.A0A2T9YAW5"/>
<evidence type="ECO:0000256" key="1">
    <source>
        <dbReference type="ARBA" id="ARBA00034736"/>
    </source>
</evidence>
<dbReference type="EMBL" id="MBFR01000312">
    <property type="protein sequence ID" value="PVU89471.1"/>
    <property type="molecule type" value="Genomic_DNA"/>
</dbReference>
<dbReference type="Proteomes" id="UP000245383">
    <property type="component" value="Unassembled WGS sequence"/>
</dbReference>
<dbReference type="InterPro" id="IPR018870">
    <property type="entry name" value="Tti2"/>
</dbReference>
<protein>
    <submittedName>
        <fullName evidence="2">Uncharacterized protein</fullName>
    </submittedName>
</protein>
<evidence type="ECO:0000313" key="3">
    <source>
        <dbReference type="Proteomes" id="UP000245383"/>
    </source>
</evidence>
<dbReference type="Pfam" id="PF10521">
    <property type="entry name" value="Tti2"/>
    <property type="match status" value="1"/>
</dbReference>
<dbReference type="GO" id="GO:0110078">
    <property type="term" value="C:TTT Hsp90 cochaperone complex"/>
    <property type="evidence" value="ECO:0007669"/>
    <property type="project" value="InterPro"/>
</dbReference>
<comment type="similarity">
    <text evidence="1">Belongs to the TTI2 family.</text>
</comment>
<name>A0A2T9YAW5_9FUNG</name>
<dbReference type="OrthoDB" id="6417021at2759"/>
<reference evidence="2 3" key="1">
    <citation type="journal article" date="2018" name="MBio">
        <title>Comparative Genomics Reveals the Core Gene Toolbox for the Fungus-Insect Symbiosis.</title>
        <authorList>
            <person name="Wang Y."/>
            <person name="Stata M."/>
            <person name="Wang W."/>
            <person name="Stajich J.E."/>
            <person name="White M.M."/>
            <person name="Moncalvo J.M."/>
        </authorList>
    </citation>
    <scope>NUCLEOTIDE SEQUENCE [LARGE SCALE GENOMIC DNA]</scope>
    <source>
        <strain evidence="2 3">SWE-8-4</strain>
    </source>
</reference>
<dbReference type="InterPro" id="IPR016024">
    <property type="entry name" value="ARM-type_fold"/>
</dbReference>
<sequence length="454" mass="51945">MNVDQIFSNLRSPALKAPNKTESKKKLLKTLEFIKQNSETVFAEVSKADEGHVDLLFLLAGCSQENVLWWWADSAVRSEAQGKSFFLNKFEFNNTTKEHEILCIYLVKQYYKISIGCSESQFLSQTFDKVFQKHIKPSFQSSVRAVVNGKVRYKTDFDEYDDTPKWKSTKIGCIPAFMWFLKSLDTSTIDQIYLNSIPIILTLVEDYDISFKIVGIDLVSLVASKVNSQVLIKSGVSDLFIQSIDKLLILRRESKGEILLNCSIKCYLDLINIIYQKTPTEITEKLFHLFYTAIIQNLMYTGNEFSYQVAILSNISLLAKTLKINTVRYLRPLIEEIIPIMEIEILGVETVVELQLEATNALLSILQESFPRVDAYVDQIVPALVLCYDSTCHKLNDKLSLIQKLQYKLAEIFTFILSISSPESKKFIDELETVYPNFKQNLVDLSAKNVKVTN</sequence>
<keyword evidence="3" id="KW-1185">Reference proteome</keyword>
<dbReference type="PANTHER" id="PTHR32226:SF2">
    <property type="entry name" value="TELO2-INTERACTING PROTEIN 2"/>
    <property type="match status" value="1"/>
</dbReference>
<dbReference type="GO" id="GO:0005829">
    <property type="term" value="C:cytosol"/>
    <property type="evidence" value="ECO:0007669"/>
    <property type="project" value="TreeGrafter"/>
</dbReference>
<organism evidence="2 3">
    <name type="scientific">Smittium simulii</name>
    <dbReference type="NCBI Taxonomy" id="133385"/>
    <lineage>
        <taxon>Eukaryota</taxon>
        <taxon>Fungi</taxon>
        <taxon>Fungi incertae sedis</taxon>
        <taxon>Zoopagomycota</taxon>
        <taxon>Kickxellomycotina</taxon>
        <taxon>Harpellomycetes</taxon>
        <taxon>Harpellales</taxon>
        <taxon>Legeriomycetaceae</taxon>
        <taxon>Smittium</taxon>
    </lineage>
</organism>
<comment type="caution">
    <text evidence="2">The sequence shown here is derived from an EMBL/GenBank/DDBJ whole genome shotgun (WGS) entry which is preliminary data.</text>
</comment>
<evidence type="ECO:0000313" key="2">
    <source>
        <dbReference type="EMBL" id="PVU89471.1"/>
    </source>
</evidence>
<accession>A0A2T9YAW5</accession>
<dbReference type="AlphaFoldDB" id="A0A2T9YAW5"/>